<evidence type="ECO:0000256" key="9">
    <source>
        <dbReference type="SAM" id="SignalP"/>
    </source>
</evidence>
<evidence type="ECO:0000313" key="12">
    <source>
        <dbReference type="Proteomes" id="UP000624244"/>
    </source>
</evidence>
<evidence type="ECO:0000256" key="3">
    <source>
        <dbReference type="ARBA" id="ARBA00022692"/>
    </source>
</evidence>
<dbReference type="GO" id="GO:0016020">
    <property type="term" value="C:membrane"/>
    <property type="evidence" value="ECO:0007669"/>
    <property type="project" value="UniProtKB-SubCell"/>
</dbReference>
<feature type="transmembrane region" description="Helical" evidence="8">
    <location>
        <begin position="459"/>
        <end position="482"/>
    </location>
</feature>
<feature type="compositionally biased region" description="Polar residues" evidence="7">
    <location>
        <begin position="769"/>
        <end position="784"/>
    </location>
</feature>
<feature type="chain" id="PRO_5034318726" description="ML-like domain-containing protein" evidence="9">
    <location>
        <begin position="27"/>
        <end position="892"/>
    </location>
</feature>
<evidence type="ECO:0000256" key="6">
    <source>
        <dbReference type="ARBA" id="ARBA00023136"/>
    </source>
</evidence>
<feature type="transmembrane region" description="Helical" evidence="8">
    <location>
        <begin position="624"/>
        <end position="642"/>
    </location>
</feature>
<evidence type="ECO:0000256" key="8">
    <source>
        <dbReference type="SAM" id="Phobius"/>
    </source>
</evidence>
<feature type="signal peptide" evidence="9">
    <location>
        <begin position="1"/>
        <end position="26"/>
    </location>
</feature>
<feature type="transmembrane region" description="Helical" evidence="8">
    <location>
        <begin position="423"/>
        <end position="447"/>
    </location>
</feature>
<proteinExistence type="inferred from homology"/>
<evidence type="ECO:0000256" key="4">
    <source>
        <dbReference type="ARBA" id="ARBA00022729"/>
    </source>
</evidence>
<evidence type="ECO:0000256" key="7">
    <source>
        <dbReference type="SAM" id="MobiDB-lite"/>
    </source>
</evidence>
<keyword evidence="4 9" id="KW-0732">Signal</keyword>
<keyword evidence="3 8" id="KW-0812">Transmembrane</keyword>
<dbReference type="InterPro" id="IPR040241">
    <property type="entry name" value="TRP_Flc/Pkd2-like"/>
</dbReference>
<keyword evidence="6 8" id="KW-0472">Membrane</keyword>
<evidence type="ECO:0000259" key="10">
    <source>
        <dbReference type="SMART" id="SM01320"/>
    </source>
</evidence>
<comment type="subcellular location">
    <subcellularLocation>
        <location evidence="1">Membrane</location>
        <topology evidence="1">Multi-pass membrane protein</topology>
    </subcellularLocation>
</comment>
<evidence type="ECO:0000256" key="1">
    <source>
        <dbReference type="ARBA" id="ARBA00004141"/>
    </source>
</evidence>
<dbReference type="SMART" id="SM01320">
    <property type="entry name" value="TRP_N"/>
    <property type="match status" value="1"/>
</dbReference>
<evidence type="ECO:0000256" key="5">
    <source>
        <dbReference type="ARBA" id="ARBA00022989"/>
    </source>
</evidence>
<keyword evidence="5 8" id="KW-1133">Transmembrane helix</keyword>
<evidence type="ECO:0000313" key="11">
    <source>
        <dbReference type="EMBL" id="KAF5846793.1"/>
    </source>
</evidence>
<dbReference type="GO" id="GO:0009272">
    <property type="term" value="P:fungal-type cell wall biogenesis"/>
    <property type="evidence" value="ECO:0007669"/>
    <property type="project" value="TreeGrafter"/>
</dbReference>
<organism evidence="11 12">
    <name type="scientific">Cochliobolus sativus</name>
    <name type="common">Common root rot and spot blotch fungus</name>
    <name type="synonym">Bipolaris sorokiniana</name>
    <dbReference type="NCBI Taxonomy" id="45130"/>
    <lineage>
        <taxon>Eukaryota</taxon>
        <taxon>Fungi</taxon>
        <taxon>Dikarya</taxon>
        <taxon>Ascomycota</taxon>
        <taxon>Pezizomycotina</taxon>
        <taxon>Dothideomycetes</taxon>
        <taxon>Pleosporomycetidae</taxon>
        <taxon>Pleosporales</taxon>
        <taxon>Pleosporineae</taxon>
        <taxon>Pleosporaceae</taxon>
        <taxon>Bipolaris</taxon>
    </lineage>
</organism>
<dbReference type="Pfam" id="PF06011">
    <property type="entry name" value="TRP"/>
    <property type="match status" value="1"/>
</dbReference>
<feature type="region of interest" description="Disordered" evidence="7">
    <location>
        <begin position="765"/>
        <end position="797"/>
    </location>
</feature>
<dbReference type="GO" id="GO:0055085">
    <property type="term" value="P:transmembrane transport"/>
    <property type="evidence" value="ECO:0007669"/>
    <property type="project" value="TreeGrafter"/>
</dbReference>
<feature type="domain" description="ML-like" evidence="10">
    <location>
        <begin position="49"/>
        <end position="189"/>
    </location>
</feature>
<feature type="transmembrane region" description="Helical" evidence="8">
    <location>
        <begin position="654"/>
        <end position="684"/>
    </location>
</feature>
<comment type="caution">
    <text evidence="11">The sequence shown here is derived from an EMBL/GenBank/DDBJ whole genome shotgun (WGS) entry which is preliminary data.</text>
</comment>
<dbReference type="EMBL" id="WNKQ01000015">
    <property type="protein sequence ID" value="KAF5846793.1"/>
    <property type="molecule type" value="Genomic_DNA"/>
</dbReference>
<dbReference type="InterPro" id="IPR010308">
    <property type="entry name" value="TRP_C"/>
</dbReference>
<feature type="transmembrane region" description="Helical" evidence="8">
    <location>
        <begin position="567"/>
        <end position="587"/>
    </location>
</feature>
<dbReference type="PANTHER" id="PTHR31145:SF7">
    <property type="entry name" value="TRP-LIKE ION CHANNEL"/>
    <property type="match status" value="1"/>
</dbReference>
<dbReference type="InterPro" id="IPR032800">
    <property type="entry name" value="TRP_N"/>
</dbReference>
<feature type="transmembrane region" description="Helical" evidence="8">
    <location>
        <begin position="380"/>
        <end position="402"/>
    </location>
</feature>
<dbReference type="Pfam" id="PF14558">
    <property type="entry name" value="TRP_N"/>
    <property type="match status" value="1"/>
</dbReference>
<feature type="transmembrane region" description="Helical" evidence="8">
    <location>
        <begin position="593"/>
        <end position="612"/>
    </location>
</feature>
<dbReference type="AlphaFoldDB" id="A0A8H5ZF85"/>
<comment type="similarity">
    <text evidence="2">Belongs to the transient receptor potential (TRP) ion channel family.</text>
</comment>
<sequence>MRIQQRTTFLLPIYLSLILPSTFTAANQIEYVRATINGIRTLVRDDRQPFLYTTDYADCLGNSAINITRFDAAYYKDNMTIMFHLRGEATLQDHVMLNIGVFAYGESRFDFTFNPCDANIWSACPVRPGTPIKAAGIIHISADDVAEIPELALSIPDFEGQAVIRLFANATKSEVGWLAAGITNGWTFRHQYCVGAVLGGFTLAAITSSFATAACGADVLSMRMHYAHSMSVSVVLSVWHHIFFSGALEMDWPSVLVAFWSNYAWAGGMICYEPMQSIINGFIGLKEGDEVWTRAAGTGQSDPYIGRGVNIHGIYGPDALPTELGFQNTVKKRYLTNVSSGFKYDGKQVKPGLPLPGDYSGFAGTLAMQRIPARNAFMTGLLWLLFLTVCAIISILTLKATIEILTSLHIVRQNRLKYFRSHYLAYIAATLLRILFISFFAIIFLSISQLSLPASPETIGITCIVFVTVVLGLGSVAACACFSRLRLRGYVFEPDRINVSKHRLLKVIPWYSISRSSGDPPLRDTVCVGSVLWWRIHAMADLPSIHSDEEYTAKFGWLVSRYRKSRWWFFVVWLLYEFFRAAFLAGASSQPTVQVFGLLAIEIVAFVTFILLQPFEGQRPNVIAIYLLGFSKVTTTAFSAAFNPRFGIARITATVIGIVIIVIQGLLTIAVMILILIGAVLSYMSISRDHAEMKPKSWTATREKYFENMALAEQDSPRWRKRPGTEYIITGVARTPYFEVKQVPRVAKIEDEDIEFMEEVSQVPYPSQPVLSPNRTLVSDSPRSQLERSRAGSFQSQASYSSLLPRAARLHRANWSTHDLNDATGSRRHRAVSDTSLISRPRHVEKFEGKPSPGGASMKRSDTPALLSYGYADGGRMEHVENVALGRLKAIS</sequence>
<dbReference type="PANTHER" id="PTHR31145">
    <property type="entry name" value="INTEGRAL MEMBRANE PROTEIN (AFU_ORTHOLOGUE AFUA_7G01610)"/>
    <property type="match status" value="1"/>
</dbReference>
<protein>
    <recommendedName>
        <fullName evidence="10">ML-like domain-containing protein</fullName>
    </recommendedName>
</protein>
<name>A0A8H5ZF85_COCSA</name>
<evidence type="ECO:0000256" key="2">
    <source>
        <dbReference type="ARBA" id="ARBA00010642"/>
    </source>
</evidence>
<dbReference type="OMA" id="GCFQAVM"/>
<dbReference type="Proteomes" id="UP000624244">
    <property type="component" value="Unassembled WGS sequence"/>
</dbReference>
<gene>
    <name evidence="11" type="ORF">GGP41_004862</name>
</gene>
<reference evidence="11" key="1">
    <citation type="submission" date="2019-11" db="EMBL/GenBank/DDBJ databases">
        <title>Bipolaris sorokiniana Genome sequencing.</title>
        <authorList>
            <person name="Wang H."/>
        </authorList>
    </citation>
    <scope>NUCLEOTIDE SEQUENCE</scope>
</reference>
<accession>A0A8H5ZF85</accession>